<evidence type="ECO:0000256" key="1">
    <source>
        <dbReference type="ARBA" id="ARBA00022999"/>
    </source>
</evidence>
<dbReference type="GO" id="GO:0007167">
    <property type="term" value="P:enzyme-linked receptor protein signaling pathway"/>
    <property type="evidence" value="ECO:0007669"/>
    <property type="project" value="TreeGrafter"/>
</dbReference>
<dbReference type="InterPro" id="IPR051184">
    <property type="entry name" value="Tyrosine-phos_adapter"/>
</dbReference>
<feature type="domain" description="SH2" evidence="3">
    <location>
        <begin position="210"/>
        <end position="250"/>
    </location>
</feature>
<comment type="caution">
    <text evidence="4">The sequence shown here is derived from an EMBL/GenBank/DDBJ whole genome shotgun (WGS) entry which is preliminary data.</text>
</comment>
<evidence type="ECO:0000259" key="3">
    <source>
        <dbReference type="PROSITE" id="PS50001"/>
    </source>
</evidence>
<dbReference type="GO" id="GO:0005737">
    <property type="term" value="C:cytoplasm"/>
    <property type="evidence" value="ECO:0007669"/>
    <property type="project" value="TreeGrafter"/>
</dbReference>
<keyword evidence="5" id="KW-1185">Reference proteome</keyword>
<dbReference type="GO" id="GO:0030971">
    <property type="term" value="F:receptor tyrosine kinase binding"/>
    <property type="evidence" value="ECO:0007669"/>
    <property type="project" value="TreeGrafter"/>
</dbReference>
<dbReference type="PRINTS" id="PR00401">
    <property type="entry name" value="SH2DOMAIN"/>
</dbReference>
<dbReference type="SUPFAM" id="SSF55550">
    <property type="entry name" value="SH2 domain"/>
    <property type="match status" value="1"/>
</dbReference>
<dbReference type="Proteomes" id="UP001159641">
    <property type="component" value="Unassembled WGS sequence"/>
</dbReference>
<evidence type="ECO:0000313" key="4">
    <source>
        <dbReference type="EMBL" id="KAJ8782359.1"/>
    </source>
</evidence>
<dbReference type="EMBL" id="JAIQCJ010002112">
    <property type="protein sequence ID" value="KAJ8782359.1"/>
    <property type="molecule type" value="Genomic_DNA"/>
</dbReference>
<keyword evidence="1 2" id="KW-0727">SH2 domain</keyword>
<dbReference type="InterPro" id="IPR000980">
    <property type="entry name" value="SH2"/>
</dbReference>
<protein>
    <recommendedName>
        <fullName evidence="3">SH2 domain-containing protein</fullName>
    </recommendedName>
</protein>
<dbReference type="GO" id="GO:0016477">
    <property type="term" value="P:cell migration"/>
    <property type="evidence" value="ECO:0007669"/>
    <property type="project" value="TreeGrafter"/>
</dbReference>
<dbReference type="PROSITE" id="PS50001">
    <property type="entry name" value="SH2"/>
    <property type="match status" value="1"/>
</dbReference>
<dbReference type="Gene3D" id="3.30.505.10">
    <property type="entry name" value="SH2 domain"/>
    <property type="match status" value="1"/>
</dbReference>
<gene>
    <name evidence="4" type="ORF">J1605_010067</name>
</gene>
<reference evidence="4 5" key="1">
    <citation type="submission" date="2022-11" db="EMBL/GenBank/DDBJ databases">
        <title>Whole genome sequence of Eschrichtius robustus ER-17-0199.</title>
        <authorList>
            <person name="Bruniche-Olsen A."/>
            <person name="Black A.N."/>
            <person name="Fields C.J."/>
            <person name="Walden K."/>
            <person name="Dewoody J.A."/>
        </authorList>
    </citation>
    <scope>NUCLEOTIDE SEQUENCE [LARGE SCALE GENOMIC DNA]</scope>
    <source>
        <strain evidence="4">ER-17-0199</strain>
        <tissue evidence="4">Blubber</tissue>
    </source>
</reference>
<dbReference type="Pfam" id="PF00017">
    <property type="entry name" value="SH2"/>
    <property type="match status" value="1"/>
</dbReference>
<proteinExistence type="predicted"/>
<dbReference type="AlphaFoldDB" id="A0AB34GVA6"/>
<evidence type="ECO:0000313" key="5">
    <source>
        <dbReference type="Proteomes" id="UP001159641"/>
    </source>
</evidence>
<organism evidence="4 5">
    <name type="scientific">Eschrichtius robustus</name>
    <name type="common">California gray whale</name>
    <name type="synonym">Eschrichtius gibbosus</name>
    <dbReference type="NCBI Taxonomy" id="9764"/>
    <lineage>
        <taxon>Eukaryota</taxon>
        <taxon>Metazoa</taxon>
        <taxon>Chordata</taxon>
        <taxon>Craniata</taxon>
        <taxon>Vertebrata</taxon>
        <taxon>Euteleostomi</taxon>
        <taxon>Mammalia</taxon>
        <taxon>Eutheria</taxon>
        <taxon>Laurasiatheria</taxon>
        <taxon>Artiodactyla</taxon>
        <taxon>Whippomorpha</taxon>
        <taxon>Cetacea</taxon>
        <taxon>Mysticeti</taxon>
        <taxon>Eschrichtiidae</taxon>
        <taxon>Eschrichtius</taxon>
    </lineage>
</organism>
<dbReference type="InterPro" id="IPR036860">
    <property type="entry name" value="SH2_dom_sf"/>
</dbReference>
<dbReference type="PANTHER" id="PTHR19969">
    <property type="entry name" value="SH2-SH3 ADAPTOR PROTEIN-RELATED"/>
    <property type="match status" value="1"/>
</dbReference>
<dbReference type="PANTHER" id="PTHR19969:SF5">
    <property type="entry name" value="CRK-LIKE PROTEIN"/>
    <property type="match status" value="1"/>
</dbReference>
<dbReference type="GO" id="GO:0035591">
    <property type="term" value="F:signaling adaptor activity"/>
    <property type="evidence" value="ECO:0007669"/>
    <property type="project" value="TreeGrafter"/>
</dbReference>
<name>A0AB34GVA6_ESCRO</name>
<accession>A0AB34GVA6</accession>
<sequence length="250" mass="27553">MWKASDKLVPSRKPPDCKDYGLSSASPMYHTTIHRTFKLFAKPLLGSLLGQGPFAMINGKQDSEAKHRLSKQEDRSMSCAIHGLKKSSVIHGIIGYAFAIFGLESSESVSASFKSENKFENEKKSENSPKKRAFVGCSTPTPRLLLVWCHIANAPEAIEAEGLIAKEKSGDKGQLSPRKIFTDTAWVSVTQVSCLLAFLSAWQFPGAKRWYHGNLTRHAAEALLLSNGCDGSYLLRDSNERTGLYSLSVR</sequence>
<evidence type="ECO:0000256" key="2">
    <source>
        <dbReference type="PROSITE-ProRule" id="PRU00191"/>
    </source>
</evidence>